<gene>
    <name evidence="5" type="primary">cytR</name>
    <name evidence="5" type="ORF">J40TS1_19120</name>
</gene>
<evidence type="ECO:0000256" key="2">
    <source>
        <dbReference type="ARBA" id="ARBA00023125"/>
    </source>
</evidence>
<dbReference type="CDD" id="cd06267">
    <property type="entry name" value="PBP1_LacI_sugar_binding-like"/>
    <property type="match status" value="1"/>
</dbReference>
<protein>
    <submittedName>
        <fullName evidence="5">LacI family transcriptional regulator</fullName>
    </submittedName>
</protein>
<dbReference type="Pfam" id="PF00356">
    <property type="entry name" value="LacI"/>
    <property type="match status" value="1"/>
</dbReference>
<evidence type="ECO:0000256" key="3">
    <source>
        <dbReference type="ARBA" id="ARBA00023163"/>
    </source>
</evidence>
<dbReference type="SUPFAM" id="SSF47413">
    <property type="entry name" value="lambda repressor-like DNA-binding domains"/>
    <property type="match status" value="1"/>
</dbReference>
<dbReference type="InterPro" id="IPR028082">
    <property type="entry name" value="Peripla_BP_I"/>
</dbReference>
<dbReference type="PROSITE" id="PS50932">
    <property type="entry name" value="HTH_LACI_2"/>
    <property type="match status" value="1"/>
</dbReference>
<dbReference type="EMBL" id="BOSE01000003">
    <property type="protein sequence ID" value="GIP16270.1"/>
    <property type="molecule type" value="Genomic_DNA"/>
</dbReference>
<sequence length="344" mass="38680">MASLTIIDIAKICGVGVTTVSRAINNHPDISEETKQMIMKVVRENNYVPNNNARNLKRTASKTIAVLIKGLNNPFFIRMIDLFEKGIKDKKYSFILHQVYEDQDEIEVANELIKEKKLKGIIFLGGYLSHSKEKLDQLTVPYVLCTVGLSSDFDHYNYSYVSIDDYAESYKMVDYLCKLGHTKIALISAKMRDRSIGQLRYLGYKQALEDNGIALDEQLVRPMKAHLESYSMENGYAVTKEMLEQGIDFTALFAISDSMAIGASKALLESGRSIPEDCSVAGFDGLDMAYYYHPSITTIQQPAAEMAEEAIKILFDLIHKKVTHVQKKFSATLIERPSTGKASR</sequence>
<evidence type="ECO:0000313" key="6">
    <source>
        <dbReference type="Proteomes" id="UP000683139"/>
    </source>
</evidence>
<keyword evidence="3" id="KW-0804">Transcription</keyword>
<dbReference type="CDD" id="cd01392">
    <property type="entry name" value="HTH_LacI"/>
    <property type="match status" value="1"/>
</dbReference>
<dbReference type="InterPro" id="IPR010982">
    <property type="entry name" value="Lambda_DNA-bd_dom_sf"/>
</dbReference>
<accession>A0A919YN35</accession>
<dbReference type="Gene3D" id="3.40.50.2300">
    <property type="match status" value="2"/>
</dbReference>
<keyword evidence="1" id="KW-0805">Transcription regulation</keyword>
<evidence type="ECO:0000259" key="4">
    <source>
        <dbReference type="PROSITE" id="PS50932"/>
    </source>
</evidence>
<organism evidence="5 6">
    <name type="scientific">Paenibacillus montaniterrae</name>
    <dbReference type="NCBI Taxonomy" id="429341"/>
    <lineage>
        <taxon>Bacteria</taxon>
        <taxon>Bacillati</taxon>
        <taxon>Bacillota</taxon>
        <taxon>Bacilli</taxon>
        <taxon>Bacillales</taxon>
        <taxon>Paenibacillaceae</taxon>
        <taxon>Paenibacillus</taxon>
    </lineage>
</organism>
<evidence type="ECO:0000256" key="1">
    <source>
        <dbReference type="ARBA" id="ARBA00023015"/>
    </source>
</evidence>
<feature type="domain" description="HTH lacI-type" evidence="4">
    <location>
        <begin position="4"/>
        <end position="58"/>
    </location>
</feature>
<dbReference type="Proteomes" id="UP000683139">
    <property type="component" value="Unassembled WGS sequence"/>
</dbReference>
<dbReference type="SUPFAM" id="SSF53822">
    <property type="entry name" value="Periplasmic binding protein-like I"/>
    <property type="match status" value="1"/>
</dbReference>
<proteinExistence type="predicted"/>
<dbReference type="GO" id="GO:0003700">
    <property type="term" value="F:DNA-binding transcription factor activity"/>
    <property type="evidence" value="ECO:0007669"/>
    <property type="project" value="TreeGrafter"/>
</dbReference>
<evidence type="ECO:0000313" key="5">
    <source>
        <dbReference type="EMBL" id="GIP16270.1"/>
    </source>
</evidence>
<dbReference type="Pfam" id="PF13377">
    <property type="entry name" value="Peripla_BP_3"/>
    <property type="match status" value="1"/>
</dbReference>
<dbReference type="AlphaFoldDB" id="A0A919YN35"/>
<keyword evidence="2" id="KW-0238">DNA-binding</keyword>
<dbReference type="PANTHER" id="PTHR30146:SF24">
    <property type="entry name" value="XYLOSE OPERON REGULATORY PROTEIN"/>
    <property type="match status" value="1"/>
</dbReference>
<dbReference type="InterPro" id="IPR046335">
    <property type="entry name" value="LacI/GalR-like_sensor"/>
</dbReference>
<reference evidence="5" key="1">
    <citation type="submission" date="2021-03" db="EMBL/GenBank/DDBJ databases">
        <title>Antimicrobial resistance genes in bacteria isolated from Japanese honey, and their potential for conferring macrolide and lincosamide resistance in the American foulbrood pathogen Paenibacillus larvae.</title>
        <authorList>
            <person name="Okamoto M."/>
            <person name="Kumagai M."/>
            <person name="Kanamori H."/>
            <person name="Takamatsu D."/>
        </authorList>
    </citation>
    <scope>NUCLEOTIDE SEQUENCE</scope>
    <source>
        <strain evidence="5">J40TS1</strain>
    </source>
</reference>
<dbReference type="Gene3D" id="1.10.260.40">
    <property type="entry name" value="lambda repressor-like DNA-binding domains"/>
    <property type="match status" value="1"/>
</dbReference>
<name>A0A919YN35_9BACL</name>
<dbReference type="RefSeq" id="WP_213514541.1">
    <property type="nucleotide sequence ID" value="NZ_BOSE01000003.1"/>
</dbReference>
<dbReference type="GO" id="GO:0000976">
    <property type="term" value="F:transcription cis-regulatory region binding"/>
    <property type="evidence" value="ECO:0007669"/>
    <property type="project" value="TreeGrafter"/>
</dbReference>
<dbReference type="PANTHER" id="PTHR30146">
    <property type="entry name" value="LACI-RELATED TRANSCRIPTIONAL REPRESSOR"/>
    <property type="match status" value="1"/>
</dbReference>
<dbReference type="InterPro" id="IPR000843">
    <property type="entry name" value="HTH_LacI"/>
</dbReference>
<dbReference type="SMART" id="SM00354">
    <property type="entry name" value="HTH_LACI"/>
    <property type="match status" value="1"/>
</dbReference>
<keyword evidence="6" id="KW-1185">Reference proteome</keyword>
<comment type="caution">
    <text evidence="5">The sequence shown here is derived from an EMBL/GenBank/DDBJ whole genome shotgun (WGS) entry which is preliminary data.</text>
</comment>